<gene>
    <name evidence="1" type="ORF">PENTCL1PPCAC_1410</name>
</gene>
<evidence type="ECO:0000313" key="1">
    <source>
        <dbReference type="EMBL" id="GMS79235.1"/>
    </source>
</evidence>
<name>A0AAV5S9C9_9BILA</name>
<keyword evidence="2" id="KW-1185">Reference proteome</keyword>
<comment type="caution">
    <text evidence="1">The sequence shown here is derived from an EMBL/GenBank/DDBJ whole genome shotgun (WGS) entry which is preliminary data.</text>
</comment>
<sequence>HVRCEITCDSRFFLKMKFGNEDWKEVGFARADSNNFKGMLMDGTDFSESSVQLKCVRMKCTFCENPCPKCPLKLSSKFTPSYVWDDCAKFT</sequence>
<accession>A0AAV5S9C9</accession>
<evidence type="ECO:0000313" key="2">
    <source>
        <dbReference type="Proteomes" id="UP001432027"/>
    </source>
</evidence>
<dbReference type="Proteomes" id="UP001432027">
    <property type="component" value="Unassembled WGS sequence"/>
</dbReference>
<reference evidence="1" key="1">
    <citation type="submission" date="2023-10" db="EMBL/GenBank/DDBJ databases">
        <title>Genome assembly of Pristionchus species.</title>
        <authorList>
            <person name="Yoshida K."/>
            <person name="Sommer R.J."/>
        </authorList>
    </citation>
    <scope>NUCLEOTIDE SEQUENCE</scope>
    <source>
        <strain evidence="1">RS0144</strain>
    </source>
</reference>
<feature type="non-terminal residue" evidence="1">
    <location>
        <position position="1"/>
    </location>
</feature>
<feature type="non-terminal residue" evidence="1">
    <location>
        <position position="91"/>
    </location>
</feature>
<proteinExistence type="predicted"/>
<organism evidence="1 2">
    <name type="scientific">Pristionchus entomophagus</name>
    <dbReference type="NCBI Taxonomy" id="358040"/>
    <lineage>
        <taxon>Eukaryota</taxon>
        <taxon>Metazoa</taxon>
        <taxon>Ecdysozoa</taxon>
        <taxon>Nematoda</taxon>
        <taxon>Chromadorea</taxon>
        <taxon>Rhabditida</taxon>
        <taxon>Rhabditina</taxon>
        <taxon>Diplogasteromorpha</taxon>
        <taxon>Diplogasteroidea</taxon>
        <taxon>Neodiplogasteridae</taxon>
        <taxon>Pristionchus</taxon>
    </lineage>
</organism>
<dbReference type="EMBL" id="BTSX01000001">
    <property type="protein sequence ID" value="GMS79235.1"/>
    <property type="molecule type" value="Genomic_DNA"/>
</dbReference>
<protein>
    <submittedName>
        <fullName evidence="1">Uncharacterized protein</fullName>
    </submittedName>
</protein>
<dbReference type="AlphaFoldDB" id="A0AAV5S9C9"/>